<dbReference type="Proteomes" id="UP000054032">
    <property type="component" value="Unassembled WGS sequence"/>
</dbReference>
<dbReference type="KEGG" id="bor:COCMIDRAFT_27734"/>
<dbReference type="GeneID" id="19121178"/>
<feature type="compositionally biased region" description="Basic and acidic residues" evidence="1">
    <location>
        <begin position="544"/>
        <end position="576"/>
    </location>
</feature>
<keyword evidence="3" id="KW-1185">Reference proteome</keyword>
<feature type="region of interest" description="Disordered" evidence="1">
    <location>
        <begin position="902"/>
        <end position="923"/>
    </location>
</feature>
<dbReference type="AlphaFoldDB" id="W6YWR6"/>
<feature type="region of interest" description="Disordered" evidence="1">
    <location>
        <begin position="527"/>
        <end position="595"/>
    </location>
</feature>
<feature type="region of interest" description="Disordered" evidence="1">
    <location>
        <begin position="952"/>
        <end position="974"/>
    </location>
</feature>
<accession>W6YWR6</accession>
<name>W6YWR6_COCMI</name>
<organism evidence="2 3">
    <name type="scientific">Bipolaris oryzae ATCC 44560</name>
    <dbReference type="NCBI Taxonomy" id="930090"/>
    <lineage>
        <taxon>Eukaryota</taxon>
        <taxon>Fungi</taxon>
        <taxon>Dikarya</taxon>
        <taxon>Ascomycota</taxon>
        <taxon>Pezizomycotina</taxon>
        <taxon>Dothideomycetes</taxon>
        <taxon>Pleosporomycetidae</taxon>
        <taxon>Pleosporales</taxon>
        <taxon>Pleosporineae</taxon>
        <taxon>Pleosporaceae</taxon>
        <taxon>Bipolaris</taxon>
    </lineage>
</organism>
<feature type="compositionally biased region" description="Basic and acidic residues" evidence="1">
    <location>
        <begin position="15"/>
        <end position="24"/>
    </location>
</feature>
<feature type="region of interest" description="Disordered" evidence="1">
    <location>
        <begin position="128"/>
        <end position="265"/>
    </location>
</feature>
<evidence type="ECO:0000256" key="1">
    <source>
        <dbReference type="SAM" id="MobiDB-lite"/>
    </source>
</evidence>
<feature type="compositionally biased region" description="Basic and acidic residues" evidence="1">
    <location>
        <begin position="231"/>
        <end position="252"/>
    </location>
</feature>
<sequence>MASTPPPSQPVPIRSPDKRNVDIRHPVPDLQSLQGAYLGNIERLEEHAERMSEAGSDLQEEIRKTYSELKLTDSRRSSLRSLQTGEELTRRLSNRSRGVSISSHANSIVDLNGNARWGGYSPGGYITSPADSLRSGSLPKPPTSNQRQRSESKASRLGQVVHPEQVKVRPRYYAAQTSSPTLPPSVPPPEDRDSASPPQRKVSSFTRIFDDVANGLPDDLRNTVMTGTPPRHPDGHYSEDMHDQYPDHRNLPDRPPTSASTDTTHQAHTLWQDFDGVHCPDTVKEESESSPCSRRRHSRPSSYSRSFTDTNSGHQSFGAPPPEDGMVFYPAPVPQMLNLPKRLSQLPPSDTRARRRTQLLESMQAENRKSMPMNPDNIVETSKANKRKTRQSLMGLPPQLRASAYFDNQVAPSQEFAVKGESAQDTLESILDASARAPVSAFTDHPFGGDVTREVYGVDHKRKSSKLPEVPPTLQQTRRRSSFNILDTNHNANGERLKKLKKRNSSADMNLLLVKASENRMSLSDDLDHCDEEERGPHTANNLDHSRNSQENPNRHSNDNDREHEDTSSDEDKDKDKEDEESEEEEEEPQFGAPTTLLAELQLRQAKQKLRNMNYVTLMDQGLIDGRQTLLQMNDVAEAEKQRRIRKKVNLAWEAPGDDDDSEDDVPLGVLYKQAAPNYAPRKIVGLIEQREMEDNEPLSRRRNRLRGADPRPRQAPLPGQPGHEPNLAVPDVMADPVSEEEEGETLAERMRRLKEKQQLDAALGDDIRKSTVSGDFAAEMMSKFGVSEGQDKAHDAHKVAAAPDAGEEEETLGQRRARLQAEAAARGDQMPPAGQRPMLRGASSLADILSANPLDPHYQARKVSNEALISNLPQGSLLHQNIVDEERRKQQRLTAYRRTSGYRPMDPLVPGIGDKEKDDDDDNIPLGKKIQAYKDAHNPITNGQMAASISKLNAPRSPSPPPPQPQPQLPGMLGMNSMGMMSAPNLNMPMQQPMMGGGMGMGMNMGMPMGMGMGMNMGMMGGGMRQSTMMGGGAGMPMQMNPMQMNGMGGMQMPMQMQMPMGGGMPMGGMGGGMPMGMPMGMMPGQMMGPPMDPRQRDQIDRWMSGIRH</sequence>
<feature type="region of interest" description="Disordered" evidence="1">
    <location>
        <begin position="462"/>
        <end position="503"/>
    </location>
</feature>
<dbReference type="OrthoDB" id="5288142at2759"/>
<feature type="region of interest" description="Disordered" evidence="1">
    <location>
        <begin position="72"/>
        <end position="101"/>
    </location>
</feature>
<feature type="compositionally biased region" description="Acidic residues" evidence="1">
    <location>
        <begin position="577"/>
        <end position="589"/>
    </location>
</feature>
<feature type="region of interest" description="Disordered" evidence="1">
    <location>
        <begin position="281"/>
        <end position="324"/>
    </location>
</feature>
<proteinExistence type="predicted"/>
<feature type="region of interest" description="Disordered" evidence="1">
    <location>
        <begin position="694"/>
        <end position="745"/>
    </location>
</feature>
<dbReference type="eggNOG" id="ENOG502SA0I">
    <property type="taxonomic scope" value="Eukaryota"/>
</dbReference>
<feature type="compositionally biased region" description="Polar residues" evidence="1">
    <location>
        <begin position="482"/>
        <end position="492"/>
    </location>
</feature>
<protein>
    <submittedName>
        <fullName evidence="2">Uncharacterized protein</fullName>
    </submittedName>
</protein>
<reference evidence="2 3" key="1">
    <citation type="journal article" date="2013" name="PLoS Genet.">
        <title>Comparative genome structure, secondary metabolite, and effector coding capacity across Cochliobolus pathogens.</title>
        <authorList>
            <person name="Condon B.J."/>
            <person name="Leng Y."/>
            <person name="Wu D."/>
            <person name="Bushley K.E."/>
            <person name="Ohm R.A."/>
            <person name="Otillar R."/>
            <person name="Martin J."/>
            <person name="Schackwitz W."/>
            <person name="Grimwood J."/>
            <person name="MohdZainudin N."/>
            <person name="Xue C."/>
            <person name="Wang R."/>
            <person name="Manning V.A."/>
            <person name="Dhillon B."/>
            <person name="Tu Z.J."/>
            <person name="Steffenson B.J."/>
            <person name="Salamov A."/>
            <person name="Sun H."/>
            <person name="Lowry S."/>
            <person name="LaButti K."/>
            <person name="Han J."/>
            <person name="Copeland A."/>
            <person name="Lindquist E."/>
            <person name="Barry K."/>
            <person name="Schmutz J."/>
            <person name="Baker S.E."/>
            <person name="Ciuffetti L.M."/>
            <person name="Grigoriev I.V."/>
            <person name="Zhong S."/>
            <person name="Turgeon B.G."/>
        </authorList>
    </citation>
    <scope>NUCLEOTIDE SEQUENCE [LARGE SCALE GENOMIC DNA]</scope>
    <source>
        <strain evidence="2 3">ATCC 44560</strain>
    </source>
</reference>
<dbReference type="RefSeq" id="XP_007689638.1">
    <property type="nucleotide sequence ID" value="XM_007691448.1"/>
</dbReference>
<dbReference type="EMBL" id="KI964018">
    <property type="protein sequence ID" value="EUC43827.1"/>
    <property type="molecule type" value="Genomic_DNA"/>
</dbReference>
<feature type="compositionally biased region" description="Pro residues" evidence="1">
    <location>
        <begin position="958"/>
        <end position="969"/>
    </location>
</feature>
<evidence type="ECO:0000313" key="2">
    <source>
        <dbReference type="EMBL" id="EUC43827.1"/>
    </source>
</evidence>
<evidence type="ECO:0000313" key="3">
    <source>
        <dbReference type="Proteomes" id="UP000054032"/>
    </source>
</evidence>
<gene>
    <name evidence="2" type="ORF">COCMIDRAFT_27734</name>
</gene>
<feature type="region of interest" description="Disordered" evidence="1">
    <location>
        <begin position="802"/>
        <end position="839"/>
    </location>
</feature>
<feature type="compositionally biased region" description="Pro residues" evidence="1">
    <location>
        <begin position="1"/>
        <end position="10"/>
    </location>
</feature>
<dbReference type="STRING" id="930090.W6YWR6"/>
<dbReference type="HOGENOM" id="CLU_001373_0_0_1"/>
<feature type="region of interest" description="Disordered" evidence="1">
    <location>
        <begin position="1"/>
        <end position="24"/>
    </location>
</feature>